<dbReference type="SUPFAM" id="SSF46894">
    <property type="entry name" value="C-terminal effector domain of the bipartite response regulators"/>
    <property type="match status" value="1"/>
</dbReference>
<evidence type="ECO:0000313" key="5">
    <source>
        <dbReference type="EMBL" id="GAK46150.1"/>
    </source>
</evidence>
<dbReference type="InterPro" id="IPR016032">
    <property type="entry name" value="Sig_transdc_resp-reg_C-effctor"/>
</dbReference>
<dbReference type="InterPro" id="IPR036693">
    <property type="entry name" value="TF_LuxR_autoind-bd_dom_sf"/>
</dbReference>
<dbReference type="Pfam" id="PF00196">
    <property type="entry name" value="GerE"/>
    <property type="match status" value="1"/>
</dbReference>
<dbReference type="eggNOG" id="COG2771">
    <property type="taxonomic scope" value="Bacteria"/>
</dbReference>
<dbReference type="RefSeq" id="WP_052379482.1">
    <property type="nucleotide sequence ID" value="NZ_BBIO01000015.1"/>
</dbReference>
<dbReference type="InterPro" id="IPR000792">
    <property type="entry name" value="Tscrpt_reg_LuxR_C"/>
</dbReference>
<keyword evidence="6" id="KW-1185">Reference proteome</keyword>
<dbReference type="PROSITE" id="PS50043">
    <property type="entry name" value="HTH_LUXR_2"/>
    <property type="match status" value="1"/>
</dbReference>
<dbReference type="InterPro" id="IPR005143">
    <property type="entry name" value="TF_LuxR_autoind-bd_dom"/>
</dbReference>
<dbReference type="AlphaFoldDB" id="A0A081BDN2"/>
<dbReference type="GO" id="GO:0006355">
    <property type="term" value="P:regulation of DNA-templated transcription"/>
    <property type="evidence" value="ECO:0007669"/>
    <property type="project" value="InterPro"/>
</dbReference>
<dbReference type="PANTHER" id="PTHR44688:SF16">
    <property type="entry name" value="DNA-BINDING TRANSCRIPTIONAL ACTIVATOR DEVR_DOSR"/>
    <property type="match status" value="1"/>
</dbReference>
<evidence type="ECO:0000256" key="3">
    <source>
        <dbReference type="ARBA" id="ARBA00023163"/>
    </source>
</evidence>
<evidence type="ECO:0000256" key="2">
    <source>
        <dbReference type="ARBA" id="ARBA00023125"/>
    </source>
</evidence>
<comment type="caution">
    <text evidence="5">The sequence shown here is derived from an EMBL/GenBank/DDBJ whole genome shotgun (WGS) entry which is preliminary data.</text>
</comment>
<gene>
    <name evidence="5" type="ORF">M2A_2649</name>
</gene>
<evidence type="ECO:0000313" key="6">
    <source>
        <dbReference type="Proteomes" id="UP000028702"/>
    </source>
</evidence>
<protein>
    <submittedName>
        <fullName evidence="5">Regulatory protein, LuxR:Autoinducer-binding</fullName>
    </submittedName>
</protein>
<accession>A0A081BDN2</accession>
<name>A0A081BDN2_9HYPH</name>
<dbReference type="Gene3D" id="1.10.10.10">
    <property type="entry name" value="Winged helix-like DNA-binding domain superfamily/Winged helix DNA-binding domain"/>
    <property type="match status" value="1"/>
</dbReference>
<reference evidence="5 6" key="1">
    <citation type="submission" date="2014-07" db="EMBL/GenBank/DDBJ databases">
        <title>Tepidicaulis marinum gen. nov., sp. nov., a novel marine bacterium denitrifying nitrate to nitrous oxide strictly under microaerobic conditions.</title>
        <authorList>
            <person name="Takeuchi M."/>
            <person name="Yamagishi T."/>
            <person name="Kamagata Y."/>
            <person name="Oshima K."/>
            <person name="Hattori M."/>
            <person name="Katayama T."/>
            <person name="Hanada S."/>
            <person name="Tamaki H."/>
            <person name="Marumo K."/>
            <person name="Maeda H."/>
            <person name="Nedachi M."/>
            <person name="Iwasaki W."/>
            <person name="Suwa Y."/>
            <person name="Sakata S."/>
        </authorList>
    </citation>
    <scope>NUCLEOTIDE SEQUENCE [LARGE SCALE GENOMIC DNA]</scope>
    <source>
        <strain evidence="5 6">MA2</strain>
    </source>
</reference>
<dbReference type="GO" id="GO:0003677">
    <property type="term" value="F:DNA binding"/>
    <property type="evidence" value="ECO:0007669"/>
    <property type="project" value="UniProtKB-KW"/>
</dbReference>
<dbReference type="Pfam" id="PF03472">
    <property type="entry name" value="Autoind_bind"/>
    <property type="match status" value="1"/>
</dbReference>
<dbReference type="InterPro" id="IPR036388">
    <property type="entry name" value="WH-like_DNA-bd_sf"/>
</dbReference>
<keyword evidence="3" id="KW-0804">Transcription</keyword>
<dbReference type="CDD" id="cd06170">
    <property type="entry name" value="LuxR_C_like"/>
    <property type="match status" value="1"/>
</dbReference>
<dbReference type="EMBL" id="BBIO01000015">
    <property type="protein sequence ID" value="GAK46150.1"/>
    <property type="molecule type" value="Genomic_DNA"/>
</dbReference>
<feature type="domain" description="HTH luxR-type" evidence="4">
    <location>
        <begin position="169"/>
        <end position="234"/>
    </location>
</feature>
<sequence>MGLSFAEFVERIQQSEDTASAFDIWLAGLRDLGMNHAILGYVLPGRDPTRDQYFATNYKAEWLSHYEEQGYAQADLTLQRAGQGSGPFAWDQLLQRQELTAVQRRFYGEASELGLKQGISSALTSAPGISAVYSVASEEPDVNCERVLAEIHARTAVLHKVFMDHLAVEMAPAQPLTPREQEVLTQWARGKTAWEISQLLNVSQETVKFHLKNCYTKLGAYGRIAIVKALYLGLITIDPEDIQFT</sequence>
<dbReference type="PRINTS" id="PR00038">
    <property type="entry name" value="HTHLUXR"/>
</dbReference>
<evidence type="ECO:0000256" key="1">
    <source>
        <dbReference type="ARBA" id="ARBA00023015"/>
    </source>
</evidence>
<proteinExistence type="predicted"/>
<organism evidence="5 6">
    <name type="scientific">Tepidicaulis marinus</name>
    <dbReference type="NCBI Taxonomy" id="1333998"/>
    <lineage>
        <taxon>Bacteria</taxon>
        <taxon>Pseudomonadati</taxon>
        <taxon>Pseudomonadota</taxon>
        <taxon>Alphaproteobacteria</taxon>
        <taxon>Hyphomicrobiales</taxon>
        <taxon>Parvibaculaceae</taxon>
        <taxon>Tepidicaulis</taxon>
    </lineage>
</organism>
<dbReference type="PANTHER" id="PTHR44688">
    <property type="entry name" value="DNA-BINDING TRANSCRIPTIONAL ACTIVATOR DEVR_DOSR"/>
    <property type="match status" value="1"/>
</dbReference>
<keyword evidence="2" id="KW-0238">DNA-binding</keyword>
<dbReference type="Proteomes" id="UP000028702">
    <property type="component" value="Unassembled WGS sequence"/>
</dbReference>
<dbReference type="SUPFAM" id="SSF75516">
    <property type="entry name" value="Pheromone-binding domain of LuxR-like quorum-sensing transcription factors"/>
    <property type="match status" value="1"/>
</dbReference>
<dbReference type="STRING" id="1333998.M2A_2649"/>
<dbReference type="SMART" id="SM00421">
    <property type="entry name" value="HTH_LUXR"/>
    <property type="match status" value="1"/>
</dbReference>
<keyword evidence="1" id="KW-0805">Transcription regulation</keyword>
<evidence type="ECO:0000259" key="4">
    <source>
        <dbReference type="PROSITE" id="PS50043"/>
    </source>
</evidence>
<dbReference type="Gene3D" id="3.30.450.80">
    <property type="entry name" value="Transcription factor LuxR-like, autoinducer-binding domain"/>
    <property type="match status" value="1"/>
</dbReference>